<dbReference type="PANTHER" id="PTHR32071">
    <property type="entry name" value="TRANSCRIPTIONAL REGULATORY PROTEIN"/>
    <property type="match status" value="1"/>
</dbReference>
<dbReference type="Gene3D" id="1.10.1790.10">
    <property type="entry name" value="PRD domain"/>
    <property type="match status" value="2"/>
</dbReference>
<dbReference type="Proteomes" id="UP000243819">
    <property type="component" value="Unassembled WGS sequence"/>
</dbReference>
<evidence type="ECO:0000256" key="2">
    <source>
        <dbReference type="ARBA" id="ARBA00022741"/>
    </source>
</evidence>
<dbReference type="AlphaFoldDB" id="A0A1H9YPR3"/>
<dbReference type="SUPFAM" id="SSF46785">
    <property type="entry name" value="Winged helix' DNA-binding domain"/>
    <property type="match status" value="1"/>
</dbReference>
<dbReference type="InterPro" id="IPR036634">
    <property type="entry name" value="PRD_sf"/>
</dbReference>
<evidence type="ECO:0000256" key="3">
    <source>
        <dbReference type="ARBA" id="ARBA00022777"/>
    </source>
</evidence>
<dbReference type="InterPro" id="IPR011608">
    <property type="entry name" value="PRD"/>
</dbReference>
<dbReference type="Pfam" id="PF03610">
    <property type="entry name" value="EIIA-man"/>
    <property type="match status" value="1"/>
</dbReference>
<dbReference type="PROSITE" id="PS50045">
    <property type="entry name" value="SIGMA54_INTERACT_4"/>
    <property type="match status" value="1"/>
</dbReference>
<organism evidence="9 10">
    <name type="scientific">Anaerobranca gottschalkii DSM 13577</name>
    <dbReference type="NCBI Taxonomy" id="1120990"/>
    <lineage>
        <taxon>Bacteria</taxon>
        <taxon>Bacillati</taxon>
        <taxon>Bacillota</taxon>
        <taxon>Clostridia</taxon>
        <taxon>Eubacteriales</taxon>
        <taxon>Proteinivoracaceae</taxon>
        <taxon>Anaerobranca</taxon>
    </lineage>
</organism>
<dbReference type="GO" id="GO:0016020">
    <property type="term" value="C:membrane"/>
    <property type="evidence" value="ECO:0007669"/>
    <property type="project" value="InterPro"/>
</dbReference>
<dbReference type="InterPro" id="IPR027417">
    <property type="entry name" value="P-loop_NTPase"/>
</dbReference>
<dbReference type="SMART" id="SM00382">
    <property type="entry name" value="AAA"/>
    <property type="match status" value="1"/>
</dbReference>
<dbReference type="GO" id="GO:0003677">
    <property type="term" value="F:DNA binding"/>
    <property type="evidence" value="ECO:0007669"/>
    <property type="project" value="UniProtKB-KW"/>
</dbReference>
<dbReference type="InterPro" id="IPR003593">
    <property type="entry name" value="AAA+_ATPase"/>
</dbReference>
<evidence type="ECO:0000259" key="7">
    <source>
        <dbReference type="PROSITE" id="PS51096"/>
    </source>
</evidence>
<dbReference type="OrthoDB" id="9765164at2"/>
<gene>
    <name evidence="9" type="ORF">SAMN03080614_100454</name>
</gene>
<dbReference type="GO" id="GO:0016301">
    <property type="term" value="F:kinase activity"/>
    <property type="evidence" value="ECO:0007669"/>
    <property type="project" value="UniProtKB-KW"/>
</dbReference>
<dbReference type="GO" id="GO:0005524">
    <property type="term" value="F:ATP binding"/>
    <property type="evidence" value="ECO:0007669"/>
    <property type="project" value="UniProtKB-KW"/>
</dbReference>
<feature type="domain" description="PTS EIIA type-4" evidence="7">
    <location>
        <begin position="547"/>
        <end position="686"/>
    </location>
</feature>
<keyword evidence="5" id="KW-0238">DNA-binding</keyword>
<evidence type="ECO:0000256" key="1">
    <source>
        <dbReference type="ARBA" id="ARBA00022679"/>
    </source>
</evidence>
<dbReference type="Gene3D" id="1.10.10.10">
    <property type="entry name" value="Winged helix-like DNA-binding domain superfamily/Winged helix DNA-binding domain"/>
    <property type="match status" value="1"/>
</dbReference>
<dbReference type="InterPro" id="IPR033887">
    <property type="entry name" value="PTS_IIA_man"/>
</dbReference>
<feature type="domain" description="PRD" evidence="8">
    <location>
        <begin position="794"/>
        <end position="895"/>
    </location>
</feature>
<keyword evidence="4" id="KW-0067">ATP-binding</keyword>
<dbReference type="InterPro" id="IPR036390">
    <property type="entry name" value="WH_DNA-bd_sf"/>
</dbReference>
<dbReference type="GO" id="GO:0006355">
    <property type="term" value="P:regulation of DNA-templated transcription"/>
    <property type="evidence" value="ECO:0007669"/>
    <property type="project" value="InterPro"/>
</dbReference>
<evidence type="ECO:0000259" key="8">
    <source>
        <dbReference type="PROSITE" id="PS51372"/>
    </source>
</evidence>
<evidence type="ECO:0000313" key="10">
    <source>
        <dbReference type="Proteomes" id="UP000243819"/>
    </source>
</evidence>
<dbReference type="SUPFAM" id="SSF52540">
    <property type="entry name" value="P-loop containing nucleoside triphosphate hydrolases"/>
    <property type="match status" value="1"/>
</dbReference>
<dbReference type="SUPFAM" id="SSF63520">
    <property type="entry name" value="PTS-regulatory domain, PRD"/>
    <property type="match status" value="2"/>
</dbReference>
<keyword evidence="2" id="KW-0547">Nucleotide-binding</keyword>
<dbReference type="Gene3D" id="3.40.50.300">
    <property type="entry name" value="P-loop containing nucleotide triphosphate hydrolases"/>
    <property type="match status" value="1"/>
</dbReference>
<evidence type="ECO:0000259" key="6">
    <source>
        <dbReference type="PROSITE" id="PS50045"/>
    </source>
</evidence>
<dbReference type="PANTHER" id="PTHR32071:SF38">
    <property type="entry name" value="PSP OPERON TRANSCRIPTIONAL ACTIVATOR"/>
    <property type="match status" value="1"/>
</dbReference>
<dbReference type="InterPro" id="IPR036388">
    <property type="entry name" value="WH-like_DNA-bd_sf"/>
</dbReference>
<dbReference type="Pfam" id="PF00874">
    <property type="entry name" value="PRD"/>
    <property type="match status" value="2"/>
</dbReference>
<name>A0A1H9YPR3_9FIRM</name>
<proteinExistence type="predicted"/>
<dbReference type="Pfam" id="PF00158">
    <property type="entry name" value="Sigma54_activat"/>
    <property type="match status" value="1"/>
</dbReference>
<keyword evidence="3" id="KW-0418">Kinase</keyword>
<keyword evidence="10" id="KW-1185">Reference proteome</keyword>
<dbReference type="CDD" id="cd00009">
    <property type="entry name" value="AAA"/>
    <property type="match status" value="1"/>
</dbReference>
<dbReference type="SUPFAM" id="SSF53062">
    <property type="entry name" value="PTS system fructose IIA component-like"/>
    <property type="match status" value="1"/>
</dbReference>
<dbReference type="RefSeq" id="WP_091348708.1">
    <property type="nucleotide sequence ID" value="NZ_FOIF01000004.1"/>
</dbReference>
<dbReference type="STRING" id="1120990.SAMN03080614_100454"/>
<accession>A0A1H9YPR3</accession>
<feature type="domain" description="PRD" evidence="8">
    <location>
        <begin position="438"/>
        <end position="543"/>
    </location>
</feature>
<keyword evidence="1" id="KW-0808">Transferase</keyword>
<dbReference type="PROSITE" id="PS51372">
    <property type="entry name" value="PRD_2"/>
    <property type="match status" value="2"/>
</dbReference>
<sequence length="895" mass="101077">MRRIDLVRETLNKMYKENNKGVTAEQIADKLNLQRSNVSFDLNQLVKQGLAKKISGRPVLFQPAVSASVKEINDTFSVLVGYSGSLSTVVQQGKAAIMYPPSGLHTLIFGETGVGKTMFAELMFEYGKHTGRFTSDAPFVIFNCADYANNPQLLMGQIFGIKKGAYTGAEYDQPGLLEKANGGVMFLDEVHRLTAEGQEMLFTFIDKGIFKRLGETEYTRKANVLIIAATTEDPKSKLLDTFTRRIPMMITIPPLRERKLSERYTLIEEFFRQESGRIGKDIIVSQNALKSLLLYDCPNNIGQLKSDIQLSCARAFLDCVSKEHGKVVIRSKILPEHVKKGILKLKDYREEINQILGISNLDFIFSSEQEIKNIQSSDQYSIPDNFYEMIEKRIEMLRKEGIEDEEINEIIGMDIESYFIKFMGNITKKVNEEEIERIIGKEILSLAKEIIDFAKDKLKHPYLDPVLYGFALHINSTVERLRQKKAIINPQLNDIRKKYPKEFTFAIEIASIIEEKLKIELPIDEIGFLTMFFINREFTEQQEKNATVGILVLMHGNSGAASMAKVANTLLATDLAHGIDMPLNVKPEDIYKEVKELIVKLDQGKGVLILADMGSLINFGDLLSKEVNVSTKTVEMVSTPMVIEATRKAMLGADLDTVYNSAIDINPYLGKKITQSPVLPINKNVIVTGCYTGEGSSVKIKSYISKNIEHNNIDIIPISFTSVSDFKKQINLLSKFKNIIAVVSFVNPDIPSIPFIKLEDIFTEHGQKKLQELIQQEKIFSQIGETLSANLKLDNIEDLVFDLKEVLFNISKDLGKSFSNDIIIGSILHIACLIERLINNWSIEVNYNKTNNGCFYNSFNSLNIIKKHLGKIEKKYNISFPEQEINIITSILLEK</sequence>
<dbReference type="PROSITE" id="PS51096">
    <property type="entry name" value="PTS_EIIA_TYPE_4"/>
    <property type="match status" value="1"/>
</dbReference>
<evidence type="ECO:0000256" key="4">
    <source>
        <dbReference type="ARBA" id="ARBA00022840"/>
    </source>
</evidence>
<dbReference type="InterPro" id="IPR002078">
    <property type="entry name" value="Sigma_54_int"/>
</dbReference>
<reference evidence="10" key="1">
    <citation type="submission" date="2016-10" db="EMBL/GenBank/DDBJ databases">
        <authorList>
            <person name="Varghese N."/>
            <person name="Submissions S."/>
        </authorList>
    </citation>
    <scope>NUCLEOTIDE SEQUENCE [LARGE SCALE GENOMIC DNA]</scope>
    <source>
        <strain evidence="10">DSM 13577</strain>
    </source>
</reference>
<evidence type="ECO:0000256" key="5">
    <source>
        <dbReference type="ARBA" id="ARBA00023125"/>
    </source>
</evidence>
<evidence type="ECO:0000313" key="9">
    <source>
        <dbReference type="EMBL" id="SES71036.1"/>
    </source>
</evidence>
<dbReference type="GO" id="GO:0009401">
    <property type="term" value="P:phosphoenolpyruvate-dependent sugar phosphotransferase system"/>
    <property type="evidence" value="ECO:0007669"/>
    <property type="project" value="InterPro"/>
</dbReference>
<dbReference type="Gene3D" id="3.40.50.510">
    <property type="entry name" value="Phosphotransferase system, mannose-type IIA component"/>
    <property type="match status" value="1"/>
</dbReference>
<dbReference type="InterPro" id="IPR036662">
    <property type="entry name" value="PTS_EIIA_man-typ_sf"/>
</dbReference>
<dbReference type="CDD" id="cd00006">
    <property type="entry name" value="PTS_IIA_man"/>
    <property type="match status" value="1"/>
</dbReference>
<dbReference type="EMBL" id="FOIF01000004">
    <property type="protein sequence ID" value="SES71036.1"/>
    <property type="molecule type" value="Genomic_DNA"/>
</dbReference>
<protein>
    <submittedName>
        <fullName evidence="9">Transcriptional regulatory protein LevR, contains PRD, AAA+ and EIIA domains</fullName>
    </submittedName>
</protein>
<dbReference type="InterPro" id="IPR004701">
    <property type="entry name" value="PTS_EIIA_man-typ"/>
</dbReference>
<feature type="domain" description="Sigma-54 factor interaction" evidence="6">
    <location>
        <begin position="79"/>
        <end position="313"/>
    </location>
</feature>